<evidence type="ECO:0000313" key="2">
    <source>
        <dbReference type="EMBL" id="CAG8492861.1"/>
    </source>
</evidence>
<evidence type="ECO:0000313" key="3">
    <source>
        <dbReference type="Proteomes" id="UP000789572"/>
    </source>
</evidence>
<accession>A0A9N8WKL9</accession>
<dbReference type="Proteomes" id="UP000789572">
    <property type="component" value="Unassembled WGS sequence"/>
</dbReference>
<dbReference type="OrthoDB" id="2307332at2759"/>
<sequence length="238" mass="27218">MSFSTIFPIDERTPKSSCTQSFPPVQNIKLPSPSDLPVESFLPKKRGRSRTSNAFMIYRKLYFKALAERGCRSKMIDVSRWASAAWAKERIEVKMEFNQFANKLEDVYLKMLRCEETSSAEEQSTTSCNKTSGNSLQENVIDSSMSRASNGTIDTITAPPGYVIAENDYSTVYSNEIIVNTDAHNTQPGHYPWFAWPYVVPNEYFLSYDDNMYFLSLGEDFRANDYSNNGVIYQAERR</sequence>
<organism evidence="2 3">
    <name type="scientific">Paraglomus occultum</name>
    <dbReference type="NCBI Taxonomy" id="144539"/>
    <lineage>
        <taxon>Eukaryota</taxon>
        <taxon>Fungi</taxon>
        <taxon>Fungi incertae sedis</taxon>
        <taxon>Mucoromycota</taxon>
        <taxon>Glomeromycotina</taxon>
        <taxon>Glomeromycetes</taxon>
        <taxon>Paraglomerales</taxon>
        <taxon>Paraglomeraceae</taxon>
        <taxon>Paraglomus</taxon>
    </lineage>
</organism>
<name>A0A9N8WKL9_9GLOM</name>
<gene>
    <name evidence="2" type="ORF">POCULU_LOCUS2168</name>
</gene>
<evidence type="ECO:0000256" key="1">
    <source>
        <dbReference type="SAM" id="MobiDB-lite"/>
    </source>
</evidence>
<dbReference type="InterPro" id="IPR036910">
    <property type="entry name" value="HMG_box_dom_sf"/>
</dbReference>
<comment type="caution">
    <text evidence="2">The sequence shown here is derived from an EMBL/GenBank/DDBJ whole genome shotgun (WGS) entry which is preliminary data.</text>
</comment>
<feature type="region of interest" description="Disordered" evidence="1">
    <location>
        <begin position="1"/>
        <end position="22"/>
    </location>
</feature>
<reference evidence="2" key="1">
    <citation type="submission" date="2021-06" db="EMBL/GenBank/DDBJ databases">
        <authorList>
            <person name="Kallberg Y."/>
            <person name="Tangrot J."/>
            <person name="Rosling A."/>
        </authorList>
    </citation>
    <scope>NUCLEOTIDE SEQUENCE</scope>
    <source>
        <strain evidence="2">IA702</strain>
    </source>
</reference>
<dbReference type="AlphaFoldDB" id="A0A9N8WKL9"/>
<proteinExistence type="predicted"/>
<dbReference type="Gene3D" id="1.10.30.10">
    <property type="entry name" value="High mobility group box domain"/>
    <property type="match status" value="1"/>
</dbReference>
<dbReference type="SUPFAM" id="SSF47095">
    <property type="entry name" value="HMG-box"/>
    <property type="match status" value="1"/>
</dbReference>
<keyword evidence="3" id="KW-1185">Reference proteome</keyword>
<protein>
    <submittedName>
        <fullName evidence="2">1358_t:CDS:1</fullName>
    </submittedName>
</protein>
<dbReference type="EMBL" id="CAJVPJ010000191">
    <property type="protein sequence ID" value="CAG8492861.1"/>
    <property type="molecule type" value="Genomic_DNA"/>
</dbReference>